<evidence type="ECO:0000256" key="3">
    <source>
        <dbReference type="ARBA" id="ARBA00023015"/>
    </source>
</evidence>
<dbReference type="EMBL" id="ACQT01000065">
    <property type="protein sequence ID" value="EER60264.1"/>
    <property type="molecule type" value="Genomic_DNA"/>
</dbReference>
<dbReference type="GO" id="GO:0000156">
    <property type="term" value="F:phosphorelay response regulator activity"/>
    <property type="evidence" value="ECO:0007669"/>
    <property type="project" value="TreeGrafter"/>
</dbReference>
<dbReference type="PROSITE" id="PS50110">
    <property type="entry name" value="RESPONSE_REGULATORY"/>
    <property type="match status" value="1"/>
</dbReference>
<organism evidence="8 9">
    <name type="scientific">Acidovorax delafieldii 2AN</name>
    <dbReference type="NCBI Taxonomy" id="573060"/>
    <lineage>
        <taxon>Bacteria</taxon>
        <taxon>Pseudomonadati</taxon>
        <taxon>Pseudomonadota</taxon>
        <taxon>Betaproteobacteria</taxon>
        <taxon>Burkholderiales</taxon>
        <taxon>Comamonadaceae</taxon>
        <taxon>Acidovorax</taxon>
    </lineage>
</organism>
<evidence type="ECO:0000313" key="9">
    <source>
        <dbReference type="Proteomes" id="UP000003856"/>
    </source>
</evidence>
<evidence type="ECO:0000256" key="2">
    <source>
        <dbReference type="ARBA" id="ARBA00023012"/>
    </source>
</evidence>
<evidence type="ECO:0000256" key="6">
    <source>
        <dbReference type="PROSITE-ProRule" id="PRU00169"/>
    </source>
</evidence>
<accession>C5T5I8</accession>
<dbReference type="GO" id="GO:0000976">
    <property type="term" value="F:transcription cis-regulatory region binding"/>
    <property type="evidence" value="ECO:0007669"/>
    <property type="project" value="TreeGrafter"/>
</dbReference>
<keyword evidence="5" id="KW-0804">Transcription</keyword>
<dbReference type="GO" id="GO:0005829">
    <property type="term" value="C:cytosol"/>
    <property type="evidence" value="ECO:0007669"/>
    <property type="project" value="TreeGrafter"/>
</dbReference>
<protein>
    <submittedName>
        <fullName evidence="8">Response regulator receiver protein</fullName>
    </submittedName>
</protein>
<reference evidence="8 9" key="1">
    <citation type="submission" date="2009-05" db="EMBL/GenBank/DDBJ databases">
        <title>The draft genome of Acidovorax delafieldii 2AN.</title>
        <authorList>
            <consortium name="US DOE Joint Genome Institute (JGI-PGF)"/>
            <person name="Lucas S."/>
            <person name="Copeland A."/>
            <person name="Lapidus A."/>
            <person name="Glavina del Rio T."/>
            <person name="Tice H."/>
            <person name="Bruce D."/>
            <person name="Goodwin L."/>
            <person name="Pitluck S."/>
            <person name="Larimer F."/>
            <person name="Land M.L."/>
            <person name="Hauser L."/>
            <person name="Shelobolina E.S."/>
            <person name="Picardal F."/>
            <person name="Roden E."/>
            <person name="Emerson D."/>
        </authorList>
    </citation>
    <scope>NUCLEOTIDE SEQUENCE [LARGE SCALE GENOMIC DNA]</scope>
    <source>
        <strain evidence="8 9">2AN</strain>
    </source>
</reference>
<evidence type="ECO:0000259" key="7">
    <source>
        <dbReference type="PROSITE" id="PS50110"/>
    </source>
</evidence>
<feature type="modified residue" description="4-aspartylphosphate" evidence="6">
    <location>
        <position position="67"/>
    </location>
</feature>
<dbReference type="InterPro" id="IPR039420">
    <property type="entry name" value="WalR-like"/>
</dbReference>
<feature type="domain" description="Response regulatory" evidence="7">
    <location>
        <begin position="18"/>
        <end position="135"/>
    </location>
</feature>
<evidence type="ECO:0000256" key="1">
    <source>
        <dbReference type="ARBA" id="ARBA00022553"/>
    </source>
</evidence>
<keyword evidence="3" id="KW-0805">Transcription regulation</keyword>
<dbReference type="InterPro" id="IPR011006">
    <property type="entry name" value="CheY-like_superfamily"/>
</dbReference>
<proteinExistence type="predicted"/>
<dbReference type="PANTHER" id="PTHR48111:SF1">
    <property type="entry name" value="TWO-COMPONENT RESPONSE REGULATOR ORR33"/>
    <property type="match status" value="1"/>
</dbReference>
<evidence type="ECO:0000313" key="8">
    <source>
        <dbReference type="EMBL" id="EER60264.1"/>
    </source>
</evidence>
<keyword evidence="2" id="KW-0902">Two-component regulatory system</keyword>
<sequence>MIKLINSESILTPCMTQRILIIEDHADIRRLIRMTLEFEDHEIHEAVNADEGLAAVRRIRPQLLLLDIMMPGTMDGLDLCRLVKSDPSLGQPLVVLLTARGQSQDIEAGNNAGADAYLLKPFSPLKLIETINNLGTRPTDAP</sequence>
<dbReference type="Gene3D" id="3.40.50.2300">
    <property type="match status" value="1"/>
</dbReference>
<dbReference type="PATRIC" id="fig|573060.9.peg.2948"/>
<keyword evidence="9" id="KW-1185">Reference proteome</keyword>
<dbReference type="CDD" id="cd17574">
    <property type="entry name" value="REC_OmpR"/>
    <property type="match status" value="1"/>
</dbReference>
<dbReference type="GO" id="GO:0006355">
    <property type="term" value="P:regulation of DNA-templated transcription"/>
    <property type="evidence" value="ECO:0007669"/>
    <property type="project" value="TreeGrafter"/>
</dbReference>
<evidence type="ECO:0000256" key="4">
    <source>
        <dbReference type="ARBA" id="ARBA00023125"/>
    </source>
</evidence>
<dbReference type="Pfam" id="PF00072">
    <property type="entry name" value="Response_reg"/>
    <property type="match status" value="1"/>
</dbReference>
<gene>
    <name evidence="8" type="ORF">AcdelDRAFT_2168</name>
</gene>
<dbReference type="SUPFAM" id="SSF52172">
    <property type="entry name" value="CheY-like"/>
    <property type="match status" value="1"/>
</dbReference>
<evidence type="ECO:0000256" key="5">
    <source>
        <dbReference type="ARBA" id="ARBA00023163"/>
    </source>
</evidence>
<dbReference type="AlphaFoldDB" id="C5T5I8"/>
<keyword evidence="4" id="KW-0238">DNA-binding</keyword>
<dbReference type="SMART" id="SM00448">
    <property type="entry name" value="REC"/>
    <property type="match status" value="1"/>
</dbReference>
<comment type="caution">
    <text evidence="8">The sequence shown here is derived from an EMBL/GenBank/DDBJ whole genome shotgun (WGS) entry which is preliminary data.</text>
</comment>
<dbReference type="PANTHER" id="PTHR48111">
    <property type="entry name" value="REGULATOR OF RPOS"/>
    <property type="match status" value="1"/>
</dbReference>
<dbReference type="Proteomes" id="UP000003856">
    <property type="component" value="Unassembled WGS sequence"/>
</dbReference>
<dbReference type="GO" id="GO:0032993">
    <property type="term" value="C:protein-DNA complex"/>
    <property type="evidence" value="ECO:0007669"/>
    <property type="project" value="TreeGrafter"/>
</dbReference>
<dbReference type="InterPro" id="IPR001789">
    <property type="entry name" value="Sig_transdc_resp-reg_receiver"/>
</dbReference>
<keyword evidence="1 6" id="KW-0597">Phosphoprotein</keyword>
<name>C5T5I8_ACIDE</name>